<name>A0ABM1BWR9_LIMPO</name>
<proteinExistence type="predicted"/>
<keyword evidence="4 5" id="KW-0472">Membrane</keyword>
<evidence type="ECO:0000259" key="6">
    <source>
        <dbReference type="Pfam" id="PF00892"/>
    </source>
</evidence>
<dbReference type="RefSeq" id="XP_013790161.1">
    <property type="nucleotide sequence ID" value="XM_013934707.1"/>
</dbReference>
<evidence type="ECO:0000256" key="4">
    <source>
        <dbReference type="ARBA" id="ARBA00023136"/>
    </source>
</evidence>
<feature type="transmembrane region" description="Helical" evidence="5">
    <location>
        <begin position="171"/>
        <end position="188"/>
    </location>
</feature>
<evidence type="ECO:0000256" key="5">
    <source>
        <dbReference type="SAM" id="Phobius"/>
    </source>
</evidence>
<feature type="transmembrane region" description="Helical" evidence="5">
    <location>
        <begin position="21"/>
        <end position="41"/>
    </location>
</feature>
<dbReference type="SUPFAM" id="SSF103481">
    <property type="entry name" value="Multidrug resistance efflux transporter EmrE"/>
    <property type="match status" value="2"/>
</dbReference>
<keyword evidence="7" id="KW-1185">Reference proteome</keyword>
<dbReference type="InterPro" id="IPR037185">
    <property type="entry name" value="EmrE-like"/>
</dbReference>
<evidence type="ECO:0000256" key="3">
    <source>
        <dbReference type="ARBA" id="ARBA00022989"/>
    </source>
</evidence>
<dbReference type="PANTHER" id="PTHR22911:SF6">
    <property type="entry name" value="SOLUTE CARRIER FAMILY 35 MEMBER G1"/>
    <property type="match status" value="1"/>
</dbReference>
<feature type="domain" description="EamA" evidence="6">
    <location>
        <begin position="19"/>
        <end position="150"/>
    </location>
</feature>
<dbReference type="Proteomes" id="UP000694941">
    <property type="component" value="Unplaced"/>
</dbReference>
<dbReference type="PANTHER" id="PTHR22911">
    <property type="entry name" value="ACYL-MALONYL CONDENSING ENZYME-RELATED"/>
    <property type="match status" value="1"/>
</dbReference>
<keyword evidence="3 5" id="KW-1133">Transmembrane helix</keyword>
<feature type="transmembrane region" description="Helical" evidence="5">
    <location>
        <begin position="80"/>
        <end position="103"/>
    </location>
</feature>
<organism evidence="7 8">
    <name type="scientific">Limulus polyphemus</name>
    <name type="common">Atlantic horseshoe crab</name>
    <dbReference type="NCBI Taxonomy" id="6850"/>
    <lineage>
        <taxon>Eukaryota</taxon>
        <taxon>Metazoa</taxon>
        <taxon>Ecdysozoa</taxon>
        <taxon>Arthropoda</taxon>
        <taxon>Chelicerata</taxon>
        <taxon>Merostomata</taxon>
        <taxon>Xiphosura</taxon>
        <taxon>Limulidae</taxon>
        <taxon>Limulus</taxon>
    </lineage>
</organism>
<feature type="transmembrane region" description="Helical" evidence="5">
    <location>
        <begin position="47"/>
        <end position="68"/>
    </location>
</feature>
<comment type="subcellular location">
    <subcellularLocation>
        <location evidence="1">Membrane</location>
        <topology evidence="1">Multi-pass membrane protein</topology>
    </subcellularLocation>
</comment>
<dbReference type="InterPro" id="IPR000620">
    <property type="entry name" value="EamA_dom"/>
</dbReference>
<keyword evidence="2 5" id="KW-0812">Transmembrane</keyword>
<dbReference type="Pfam" id="PF00892">
    <property type="entry name" value="EamA"/>
    <property type="match status" value="2"/>
</dbReference>
<evidence type="ECO:0000313" key="7">
    <source>
        <dbReference type="Proteomes" id="UP000694941"/>
    </source>
</evidence>
<dbReference type="GeneID" id="106474021"/>
<evidence type="ECO:0000313" key="8">
    <source>
        <dbReference type="RefSeq" id="XP_013790161.1"/>
    </source>
</evidence>
<evidence type="ECO:0000256" key="2">
    <source>
        <dbReference type="ARBA" id="ARBA00022692"/>
    </source>
</evidence>
<accession>A0ABM1BWR9</accession>
<protein>
    <submittedName>
        <fullName evidence="8">Solute carrier family 35 member G1-like</fullName>
    </submittedName>
</protein>
<feature type="transmembrane region" description="Helical" evidence="5">
    <location>
        <begin position="231"/>
        <end position="248"/>
    </location>
</feature>
<feature type="transmembrane region" description="Helical" evidence="5">
    <location>
        <begin position="134"/>
        <end position="151"/>
    </location>
</feature>
<gene>
    <name evidence="8" type="primary">LOC106474021</name>
</gene>
<evidence type="ECO:0000256" key="1">
    <source>
        <dbReference type="ARBA" id="ARBA00004141"/>
    </source>
</evidence>
<feature type="transmembrane region" description="Helical" evidence="5">
    <location>
        <begin position="200"/>
        <end position="219"/>
    </location>
</feature>
<reference evidence="8" key="1">
    <citation type="submission" date="2025-08" db="UniProtKB">
        <authorList>
            <consortium name="RefSeq"/>
        </authorList>
    </citation>
    <scope>IDENTIFICATION</scope>
    <source>
        <tissue evidence="8">Muscle</tissue>
    </source>
</reference>
<feature type="domain" description="EamA" evidence="6">
    <location>
        <begin position="170"/>
        <end position="302"/>
    </location>
</feature>
<sequence>MKSPEKTAGFKKFKTIPGIGIILAMISGFMYSLAILNLKLMSEMIPAQFLVIQALIQLGIYNPFIIYSKSHYFGEKGERIILFFRALFGGIAKALMIYCFHWLPVADASTIYFSSPVIISLLACLVLREPCGAHNALVLMLTIAGTMLIVRPKFIVELFQDVDDVDNRWKGIMVGFSACLMKACSYAMARKLKQTPPQVVAAMISTFILVVGLFQLSLHEKIQISSCGKDSILIVSSSICMTLNQLLTTTALQVEYAGPVSVAQSLNIVTAFLFDIFVLNTSPTWLSIFGAVSIFIGVLLTVLKKLG</sequence>
<feature type="transmembrane region" description="Helical" evidence="5">
    <location>
        <begin position="109"/>
        <end position="127"/>
    </location>
</feature>
<feature type="transmembrane region" description="Helical" evidence="5">
    <location>
        <begin position="285"/>
        <end position="303"/>
    </location>
</feature>